<protein>
    <recommendedName>
        <fullName evidence="1">UmuC domain-containing protein</fullName>
    </recommendedName>
</protein>
<dbReference type="Gene3D" id="3.40.1170.60">
    <property type="match status" value="1"/>
</dbReference>
<dbReference type="PANTHER" id="PTHR11076:SF35">
    <property type="entry name" value="DNA REPAIR PROTEIN HOMOLOG YOBH"/>
    <property type="match status" value="1"/>
</dbReference>
<dbReference type="InterPro" id="IPR043128">
    <property type="entry name" value="Rev_trsase/Diguanyl_cyclase"/>
</dbReference>
<sequence>MSERVILHSDLNCFYASVEMMLNPSLRGKAVAVCGATEDRHGIVLAKSEAAKKAGVKTGMVNWEAKQLCPNLIMVPPQYEQYLKYSKLTRAIYQRYTDQVEPYGMDECWLDITGSQHICGDGMEVAESIRRTVKQELGLTVSIGVSYNKIFAKLGSDMKKPDAITEITKKNFKEKVWPLPASDLLYVGRATTAKLARYGIHTIGDIAAADPGLLKSFLGVNGLAIWKYAAGLDDSRVMHKDFVSPVKSVGHGITCYADLETSDEVWKVILELSQDIGHKLRLHELAATGVQISVRGNDLGGRQFQTKLSHSTQTPMIIARKARDLFELNYNWSTPVRAICVRAINLVPQGQPEQLDLFTDISYMDRLNKLDLAIEEIRKRFGKRAIFSACLMGDLKMPGDGRCSVVMPGMMYK</sequence>
<dbReference type="SUPFAM" id="SSF56672">
    <property type="entry name" value="DNA/RNA polymerases"/>
    <property type="match status" value="1"/>
</dbReference>
<dbReference type="Gene3D" id="3.30.70.270">
    <property type="match status" value="1"/>
</dbReference>
<dbReference type="InterPro" id="IPR043502">
    <property type="entry name" value="DNA/RNA_pol_sf"/>
</dbReference>
<dbReference type="GO" id="GO:0003887">
    <property type="term" value="F:DNA-directed DNA polymerase activity"/>
    <property type="evidence" value="ECO:0007669"/>
    <property type="project" value="InterPro"/>
</dbReference>
<dbReference type="GO" id="GO:0003684">
    <property type="term" value="F:damaged DNA binding"/>
    <property type="evidence" value="ECO:0007669"/>
    <property type="project" value="InterPro"/>
</dbReference>
<dbReference type="SUPFAM" id="SSF100879">
    <property type="entry name" value="Lesion bypass DNA polymerase (Y-family), little finger domain"/>
    <property type="match status" value="1"/>
</dbReference>
<name>A0A8S5TUG6_9CAUD</name>
<reference evidence="2" key="1">
    <citation type="journal article" date="2021" name="Proc. Natl. Acad. Sci. U.S.A.">
        <title>A Catalog of Tens of Thousands of Viruses from Human Metagenomes Reveals Hidden Associations with Chronic Diseases.</title>
        <authorList>
            <person name="Tisza M.J."/>
            <person name="Buck C.B."/>
        </authorList>
    </citation>
    <scope>NUCLEOTIDE SEQUENCE</scope>
    <source>
        <strain evidence="2">CtVJE9</strain>
    </source>
</reference>
<feature type="domain" description="UmuC" evidence="1">
    <location>
        <begin position="6"/>
        <end position="188"/>
    </location>
</feature>
<dbReference type="InterPro" id="IPR036775">
    <property type="entry name" value="DNA_pol_Y-fam_lit_finger_sf"/>
</dbReference>
<dbReference type="EMBL" id="BK015932">
    <property type="protein sequence ID" value="DAF85844.1"/>
    <property type="molecule type" value="Genomic_DNA"/>
</dbReference>
<dbReference type="Gene3D" id="3.30.1490.100">
    <property type="entry name" value="DNA polymerase, Y-family, little finger domain"/>
    <property type="match status" value="1"/>
</dbReference>
<dbReference type="GO" id="GO:0006281">
    <property type="term" value="P:DNA repair"/>
    <property type="evidence" value="ECO:0007669"/>
    <property type="project" value="InterPro"/>
</dbReference>
<evidence type="ECO:0000313" key="2">
    <source>
        <dbReference type="EMBL" id="DAF85844.1"/>
    </source>
</evidence>
<dbReference type="Pfam" id="PF00817">
    <property type="entry name" value="IMS"/>
    <property type="match status" value="1"/>
</dbReference>
<dbReference type="InterPro" id="IPR022880">
    <property type="entry name" value="DNApol_IV"/>
</dbReference>
<dbReference type="PANTHER" id="PTHR11076">
    <property type="entry name" value="DNA REPAIR POLYMERASE UMUC / TRANSFERASE FAMILY MEMBER"/>
    <property type="match status" value="1"/>
</dbReference>
<dbReference type="GO" id="GO:0042276">
    <property type="term" value="P:error-prone translesion synthesis"/>
    <property type="evidence" value="ECO:0007669"/>
    <property type="project" value="TreeGrafter"/>
</dbReference>
<dbReference type="InterPro" id="IPR050116">
    <property type="entry name" value="DNA_polymerase-Y"/>
</dbReference>
<proteinExistence type="inferred from homology"/>
<dbReference type="InterPro" id="IPR001126">
    <property type="entry name" value="UmuC"/>
</dbReference>
<evidence type="ECO:0000259" key="1">
    <source>
        <dbReference type="PROSITE" id="PS50173"/>
    </source>
</evidence>
<organism evidence="2">
    <name type="scientific">Siphoviridae sp. ctVJE9</name>
    <dbReference type="NCBI Taxonomy" id="2825530"/>
    <lineage>
        <taxon>Viruses</taxon>
        <taxon>Duplodnaviria</taxon>
        <taxon>Heunggongvirae</taxon>
        <taxon>Uroviricota</taxon>
        <taxon>Caudoviricetes</taxon>
    </lineage>
</organism>
<dbReference type="GO" id="GO:0009432">
    <property type="term" value="P:SOS response"/>
    <property type="evidence" value="ECO:0007669"/>
    <property type="project" value="TreeGrafter"/>
</dbReference>
<accession>A0A8S5TUG6</accession>
<dbReference type="InterPro" id="IPR017961">
    <property type="entry name" value="DNA_pol_Y-fam_little_finger"/>
</dbReference>
<dbReference type="CDD" id="cd03586">
    <property type="entry name" value="PolY_Pol_IV_kappa"/>
    <property type="match status" value="1"/>
</dbReference>
<dbReference type="HAMAP" id="MF_01113">
    <property type="entry name" value="DNApol_IV"/>
    <property type="match status" value="1"/>
</dbReference>
<dbReference type="Gene3D" id="1.10.150.20">
    <property type="entry name" value="5' to 3' exonuclease, C-terminal subdomain"/>
    <property type="match status" value="1"/>
</dbReference>
<dbReference type="Pfam" id="PF11799">
    <property type="entry name" value="IMS_C"/>
    <property type="match status" value="1"/>
</dbReference>
<dbReference type="PROSITE" id="PS50173">
    <property type="entry name" value="UMUC"/>
    <property type="match status" value="1"/>
</dbReference>